<keyword evidence="3" id="KW-1185">Reference proteome</keyword>
<protein>
    <submittedName>
        <fullName evidence="2">Uncharacterized protein</fullName>
    </submittedName>
</protein>
<dbReference type="Proteomes" id="UP000724672">
    <property type="component" value="Unassembled WGS sequence"/>
</dbReference>
<reference evidence="2" key="1">
    <citation type="submission" date="2019-12" db="EMBL/GenBank/DDBJ databases">
        <title>Clostridiaceae gen. nov. sp. nov., isolated from sediment in Xinjiang, China.</title>
        <authorList>
            <person name="Zhang R."/>
        </authorList>
    </citation>
    <scope>NUCLEOTIDE SEQUENCE</scope>
    <source>
        <strain evidence="2">D2Q-11</strain>
    </source>
</reference>
<accession>A0A942V0Y1</accession>
<name>A0A942V0Y1_9FIRM</name>
<organism evidence="2 3">
    <name type="scientific">Anaeromonas frigoriresistens</name>
    <dbReference type="NCBI Taxonomy" id="2683708"/>
    <lineage>
        <taxon>Bacteria</taxon>
        <taxon>Bacillati</taxon>
        <taxon>Bacillota</taxon>
        <taxon>Tissierellia</taxon>
        <taxon>Tissierellales</taxon>
        <taxon>Thermohalobacteraceae</taxon>
        <taxon>Anaeromonas</taxon>
    </lineage>
</organism>
<dbReference type="RefSeq" id="WP_203365950.1">
    <property type="nucleotide sequence ID" value="NZ_WSFT01000028.1"/>
</dbReference>
<proteinExistence type="predicted"/>
<dbReference type="EMBL" id="WSFT01000028">
    <property type="protein sequence ID" value="MBS4538022.1"/>
    <property type="molecule type" value="Genomic_DNA"/>
</dbReference>
<keyword evidence="1" id="KW-0472">Membrane</keyword>
<keyword evidence="1" id="KW-0812">Transmembrane</keyword>
<feature type="transmembrane region" description="Helical" evidence="1">
    <location>
        <begin position="20"/>
        <end position="43"/>
    </location>
</feature>
<sequence length="98" mass="11882">MRDIIVQFYRRNKQNKFKHFLLRVSLTFIFIIIFSRITNYIINDLIFKTPKPNLTMTGSALDFIYYIFSKEGLIFFTFIILGLFLIDFFSYKNRNKSQ</sequence>
<keyword evidence="1" id="KW-1133">Transmembrane helix</keyword>
<evidence type="ECO:0000313" key="2">
    <source>
        <dbReference type="EMBL" id="MBS4538022.1"/>
    </source>
</evidence>
<evidence type="ECO:0000313" key="3">
    <source>
        <dbReference type="Proteomes" id="UP000724672"/>
    </source>
</evidence>
<gene>
    <name evidence="2" type="ORF">GOQ27_06085</name>
</gene>
<feature type="transmembrane region" description="Helical" evidence="1">
    <location>
        <begin position="63"/>
        <end position="86"/>
    </location>
</feature>
<dbReference type="AlphaFoldDB" id="A0A942V0Y1"/>
<evidence type="ECO:0000256" key="1">
    <source>
        <dbReference type="SAM" id="Phobius"/>
    </source>
</evidence>
<comment type="caution">
    <text evidence="2">The sequence shown here is derived from an EMBL/GenBank/DDBJ whole genome shotgun (WGS) entry which is preliminary data.</text>
</comment>